<dbReference type="EMBL" id="CP028890">
    <property type="protein sequence ID" value="AYE37073.1"/>
    <property type="molecule type" value="Genomic_DNA"/>
</dbReference>
<geneLocation type="plasmid" evidence="2 3">
    <name>lp34</name>
</geneLocation>
<evidence type="ECO:0000313" key="3">
    <source>
        <dbReference type="Proteomes" id="UP000275571"/>
    </source>
</evidence>
<feature type="signal peptide" evidence="1">
    <location>
        <begin position="1"/>
        <end position="20"/>
    </location>
</feature>
<dbReference type="Proteomes" id="UP000275571">
    <property type="component" value="Plasmid lp34"/>
</dbReference>
<gene>
    <name evidence="2" type="ORF">DB313_06110</name>
</gene>
<dbReference type="KEGG" id="btur:DB313_06110"/>
<organism evidence="2 3">
    <name type="scientific">Borrelia turcica IST7</name>
    <dbReference type="NCBI Taxonomy" id="1104446"/>
    <lineage>
        <taxon>Bacteria</taxon>
        <taxon>Pseudomonadati</taxon>
        <taxon>Spirochaetota</taxon>
        <taxon>Spirochaetia</taxon>
        <taxon>Spirochaetales</taxon>
        <taxon>Borreliaceae</taxon>
        <taxon>Borrelia</taxon>
    </lineage>
</organism>
<keyword evidence="1" id="KW-0732">Signal</keyword>
<proteinExistence type="predicted"/>
<keyword evidence="3" id="KW-1185">Reference proteome</keyword>
<reference evidence="2 3" key="1">
    <citation type="journal article" date="2018" name="Infect. Genet. Evol.">
        <title>Genome-wide analysis of Borrelia turcica and 'Candidatus Borrelia tachyglossi' shows relapsing fever-like genomes with unique genomic links to Lyme disease Borrelia.</title>
        <authorList>
            <person name="Gofton A.W."/>
            <person name="Margos G."/>
            <person name="Fingerle V."/>
            <person name="Hepner S."/>
            <person name="Loh S.M."/>
            <person name="Ryan U."/>
            <person name="Irwin P."/>
            <person name="Oskam C.L."/>
        </authorList>
    </citation>
    <scope>NUCLEOTIDE SEQUENCE [LARGE SCALE GENOMIC DNA]</scope>
    <source>
        <strain evidence="2 3">IST7</strain>
        <plasmid evidence="2">lp34</plasmid>
    </source>
</reference>
<dbReference type="AlphaFoldDB" id="A0A386PQR5"/>
<sequence length="61" mass="7068">MKFFLTMLIGLILNNYTVFGAETENKGQFVGYEAKSMNYSNENKVEIVKKQSNFNECNTYI</sequence>
<dbReference type="RefSeq" id="WP_120104994.1">
    <property type="nucleotide sequence ID" value="NZ_CP028890.1"/>
</dbReference>
<feature type="chain" id="PRO_5017430559" evidence="1">
    <location>
        <begin position="21"/>
        <end position="61"/>
    </location>
</feature>
<keyword evidence="2" id="KW-0614">Plasmid</keyword>
<accession>A0A386PQR5</accession>
<evidence type="ECO:0000256" key="1">
    <source>
        <dbReference type="SAM" id="SignalP"/>
    </source>
</evidence>
<protein>
    <submittedName>
        <fullName evidence="2">Uncharacterized protein</fullName>
    </submittedName>
</protein>
<evidence type="ECO:0000313" key="2">
    <source>
        <dbReference type="EMBL" id="AYE37073.1"/>
    </source>
</evidence>
<name>A0A386PQR5_9SPIR</name>